<evidence type="ECO:0000256" key="2">
    <source>
        <dbReference type="ARBA" id="ARBA00022722"/>
    </source>
</evidence>
<evidence type="ECO:0000256" key="8">
    <source>
        <dbReference type="ARBA" id="ARBA00040531"/>
    </source>
</evidence>
<keyword evidence="6" id="KW-0460">Magnesium</keyword>
<dbReference type="GO" id="GO:0008408">
    <property type="term" value="F:3'-5' exonuclease activity"/>
    <property type="evidence" value="ECO:0007669"/>
    <property type="project" value="InterPro"/>
</dbReference>
<dbReference type="EMBL" id="JABXXO010000003">
    <property type="protein sequence ID" value="KAF7783067.1"/>
    <property type="molecule type" value="Genomic_DNA"/>
</dbReference>
<evidence type="ECO:0000259" key="10">
    <source>
        <dbReference type="SMART" id="SM00474"/>
    </source>
</evidence>
<proteinExistence type="predicted"/>
<keyword evidence="3" id="KW-0479">Metal-binding</keyword>
<gene>
    <name evidence="11" type="ORF">Agabi119p4_2438</name>
    <name evidence="12" type="ORF">Agabi119p4_2443</name>
</gene>
<dbReference type="SMART" id="SM00474">
    <property type="entry name" value="35EXOc"/>
    <property type="match status" value="1"/>
</dbReference>
<dbReference type="Gene3D" id="3.30.420.10">
    <property type="entry name" value="Ribonuclease H-like superfamily/Ribonuclease H"/>
    <property type="match status" value="1"/>
</dbReference>
<reference evidence="12 13" key="1">
    <citation type="journal article" name="Sci. Rep.">
        <title>Telomere-to-telomere assembled and centromere annotated genomes of the two main subspecies of the button mushroom Agaricus bisporus reveal especially polymorphic chromosome ends.</title>
        <authorList>
            <person name="Sonnenberg A.S.M."/>
            <person name="Sedaghat-Telgerd N."/>
            <person name="Lavrijssen B."/>
            <person name="Ohm R.A."/>
            <person name="Hendrickx P.M."/>
            <person name="Scholtmeijer K."/>
            <person name="Baars J.J.P."/>
            <person name="van Peer A."/>
        </authorList>
    </citation>
    <scope>NUCLEOTIDE SEQUENCE [LARGE SCALE GENOMIC DNA]</scope>
    <source>
        <strain evidence="12 13">H119_p4</strain>
    </source>
</reference>
<dbReference type="GO" id="GO:0005634">
    <property type="term" value="C:nucleus"/>
    <property type="evidence" value="ECO:0007669"/>
    <property type="project" value="UniProtKB-SubCell"/>
</dbReference>
<feature type="domain" description="3'-5' exonuclease" evidence="10">
    <location>
        <begin position="121"/>
        <end position="315"/>
    </location>
</feature>
<dbReference type="Proteomes" id="UP000629468">
    <property type="component" value="Unassembled WGS sequence"/>
</dbReference>
<evidence type="ECO:0000256" key="3">
    <source>
        <dbReference type="ARBA" id="ARBA00022723"/>
    </source>
</evidence>
<keyword evidence="2" id="KW-0540">Nuclease</keyword>
<dbReference type="PANTHER" id="PTHR13620">
    <property type="entry name" value="3-5 EXONUCLEASE"/>
    <property type="match status" value="1"/>
</dbReference>
<sequence>MSMLTCEICAIDHSHKVTKHVARVEGEQVFTALLTVTNEKGEICICNFVATKSHSQFEDALVRMRTSLNLYGHRQLLLFFTDNMADKHLLETSFPSLCNDVVPLEKYANYDPLVIPADVQVFTKDSTHSIDLAVSTILNDVPDDHGKIIVGFDMEWNVELSPQGFVRSSGKAAIIQIAYKKRIYVLQISEILSSHKLPHQLELFLSHPRIRKVGRLVAGDLSNLQKSCNKPTGSFAGALDIAKIAKDRYAISNIANTGLADLSAIVLGKRLNKNTPLRTSQAWENRVLSDEQISYAALDAYASLLIYEELINNYTVPSPLPASTPPLTPVLSYTANLQKVIAEGVTSQDVNPTTCNGVAVMPSHVIVDIHRVLVPGALILSHNNQSLESFGPLPGLVECQGRNSHKPHLNCKDSWD</sequence>
<dbReference type="GO" id="GO:0003676">
    <property type="term" value="F:nucleic acid binding"/>
    <property type="evidence" value="ECO:0007669"/>
    <property type="project" value="InterPro"/>
</dbReference>
<evidence type="ECO:0000256" key="1">
    <source>
        <dbReference type="ARBA" id="ARBA00004123"/>
    </source>
</evidence>
<dbReference type="CDD" id="cd06141">
    <property type="entry name" value="WRN_exo"/>
    <property type="match status" value="1"/>
</dbReference>
<dbReference type="InterPro" id="IPR012337">
    <property type="entry name" value="RNaseH-like_sf"/>
</dbReference>
<dbReference type="PANTHER" id="PTHR13620:SF109">
    <property type="entry name" value="3'-5' EXONUCLEASE"/>
    <property type="match status" value="1"/>
</dbReference>
<keyword evidence="7" id="KW-0539">Nucleus</keyword>
<organism evidence="12 13">
    <name type="scientific">Agaricus bisporus var. burnettii</name>
    <dbReference type="NCBI Taxonomy" id="192524"/>
    <lineage>
        <taxon>Eukaryota</taxon>
        <taxon>Fungi</taxon>
        <taxon>Dikarya</taxon>
        <taxon>Basidiomycota</taxon>
        <taxon>Agaricomycotina</taxon>
        <taxon>Agaricomycetes</taxon>
        <taxon>Agaricomycetidae</taxon>
        <taxon>Agaricales</taxon>
        <taxon>Agaricineae</taxon>
        <taxon>Agaricaceae</taxon>
        <taxon>Agaricus</taxon>
    </lineage>
</organism>
<dbReference type="GO" id="GO:0006139">
    <property type="term" value="P:nucleobase-containing compound metabolic process"/>
    <property type="evidence" value="ECO:0007669"/>
    <property type="project" value="InterPro"/>
</dbReference>
<keyword evidence="4" id="KW-0378">Hydrolase</keyword>
<keyword evidence="5" id="KW-0269">Exonuclease</keyword>
<evidence type="ECO:0000256" key="4">
    <source>
        <dbReference type="ARBA" id="ARBA00022801"/>
    </source>
</evidence>
<dbReference type="InterPro" id="IPR051132">
    <property type="entry name" value="3-5_Exonuclease_domain"/>
</dbReference>
<dbReference type="GO" id="GO:0046872">
    <property type="term" value="F:metal ion binding"/>
    <property type="evidence" value="ECO:0007669"/>
    <property type="project" value="UniProtKB-KW"/>
</dbReference>
<name>A0A8H7F982_AGABI</name>
<protein>
    <recommendedName>
        <fullName evidence="8">3'-5' exonuclease</fullName>
    </recommendedName>
    <alternativeName>
        <fullName evidence="9">Werner Syndrome-like exonuclease</fullName>
    </alternativeName>
</protein>
<dbReference type="SUPFAM" id="SSF53098">
    <property type="entry name" value="Ribonuclease H-like"/>
    <property type="match status" value="1"/>
</dbReference>
<dbReference type="InterPro" id="IPR036397">
    <property type="entry name" value="RNaseH_sf"/>
</dbReference>
<evidence type="ECO:0000313" key="12">
    <source>
        <dbReference type="EMBL" id="KAF7783067.1"/>
    </source>
</evidence>
<accession>A0A8H7F982</accession>
<dbReference type="EMBL" id="JABXXO010000003">
    <property type="protein sequence ID" value="KAF7783062.1"/>
    <property type="molecule type" value="Genomic_DNA"/>
</dbReference>
<dbReference type="InterPro" id="IPR002562">
    <property type="entry name" value="3'-5'_exonuclease_dom"/>
</dbReference>
<evidence type="ECO:0000256" key="7">
    <source>
        <dbReference type="ARBA" id="ARBA00023242"/>
    </source>
</evidence>
<evidence type="ECO:0000256" key="6">
    <source>
        <dbReference type="ARBA" id="ARBA00022842"/>
    </source>
</evidence>
<evidence type="ECO:0000313" key="13">
    <source>
        <dbReference type="Proteomes" id="UP000629468"/>
    </source>
</evidence>
<evidence type="ECO:0000256" key="5">
    <source>
        <dbReference type="ARBA" id="ARBA00022839"/>
    </source>
</evidence>
<evidence type="ECO:0000313" key="11">
    <source>
        <dbReference type="EMBL" id="KAF7783062.1"/>
    </source>
</evidence>
<dbReference type="Pfam" id="PF01612">
    <property type="entry name" value="DNA_pol_A_exo1"/>
    <property type="match status" value="1"/>
</dbReference>
<dbReference type="AlphaFoldDB" id="A0A8H7F982"/>
<evidence type="ECO:0000256" key="9">
    <source>
        <dbReference type="ARBA" id="ARBA00042761"/>
    </source>
</evidence>
<comment type="subcellular location">
    <subcellularLocation>
        <location evidence="1">Nucleus</location>
    </subcellularLocation>
</comment>
<comment type="caution">
    <text evidence="12">The sequence shown here is derived from an EMBL/GenBank/DDBJ whole genome shotgun (WGS) entry which is preliminary data.</text>
</comment>